<reference evidence="1" key="1">
    <citation type="journal article" date="2014" name="Int. J. Syst. Evol. Microbiol.">
        <title>Complete genome sequence of Corynebacterium casei LMG S-19264T (=DSM 44701T), isolated from a smear-ripened cheese.</title>
        <authorList>
            <consortium name="US DOE Joint Genome Institute (JGI-PGF)"/>
            <person name="Walter F."/>
            <person name="Albersmeier A."/>
            <person name="Kalinowski J."/>
            <person name="Ruckert C."/>
        </authorList>
    </citation>
    <scope>NUCLEOTIDE SEQUENCE</scope>
    <source>
        <strain evidence="1">JCM 4790</strain>
    </source>
</reference>
<evidence type="ECO:0000313" key="2">
    <source>
        <dbReference type="Proteomes" id="UP000619244"/>
    </source>
</evidence>
<reference evidence="1" key="2">
    <citation type="submission" date="2020-09" db="EMBL/GenBank/DDBJ databases">
        <authorList>
            <person name="Sun Q."/>
            <person name="Ohkuma M."/>
        </authorList>
    </citation>
    <scope>NUCLEOTIDE SEQUENCE</scope>
    <source>
        <strain evidence="1">JCM 4790</strain>
    </source>
</reference>
<dbReference type="RefSeq" id="WP_190195127.1">
    <property type="nucleotide sequence ID" value="NZ_BMVU01000103.1"/>
</dbReference>
<dbReference type="AlphaFoldDB" id="A0A918P326"/>
<proteinExistence type="predicted"/>
<accession>A0A918P326</accession>
<sequence>MESSEFIEMVRKILDAESEVRERAADEVTDRLGAYSPAQASALATLLSAAAVCEEGSALEAELHAVLELMSTGHVSREHVLQLQEIRLEGLPSEAREYVTDLLEG</sequence>
<keyword evidence="2" id="KW-1185">Reference proteome</keyword>
<name>A0A918P326_9ACTN</name>
<evidence type="ECO:0000313" key="1">
    <source>
        <dbReference type="EMBL" id="GGY15722.1"/>
    </source>
</evidence>
<dbReference type="Proteomes" id="UP000619244">
    <property type="component" value="Unassembled WGS sequence"/>
</dbReference>
<gene>
    <name evidence="1" type="ORF">GCM10010358_79500</name>
</gene>
<dbReference type="EMBL" id="BMVU01000103">
    <property type="protein sequence ID" value="GGY15722.1"/>
    <property type="molecule type" value="Genomic_DNA"/>
</dbReference>
<comment type="caution">
    <text evidence="1">The sequence shown here is derived from an EMBL/GenBank/DDBJ whole genome shotgun (WGS) entry which is preliminary data.</text>
</comment>
<organism evidence="1 2">
    <name type="scientific">Streptomyces minutiscleroticus</name>
    <dbReference type="NCBI Taxonomy" id="68238"/>
    <lineage>
        <taxon>Bacteria</taxon>
        <taxon>Bacillati</taxon>
        <taxon>Actinomycetota</taxon>
        <taxon>Actinomycetes</taxon>
        <taxon>Kitasatosporales</taxon>
        <taxon>Streptomycetaceae</taxon>
        <taxon>Streptomyces</taxon>
    </lineage>
</organism>
<protein>
    <submittedName>
        <fullName evidence="1">Uncharacterized protein</fullName>
    </submittedName>
</protein>